<evidence type="ECO:0000256" key="11">
    <source>
        <dbReference type="ARBA" id="ARBA00023136"/>
    </source>
</evidence>
<dbReference type="Gene3D" id="1.10.630.10">
    <property type="entry name" value="Cytochrome P450"/>
    <property type="match status" value="1"/>
</dbReference>
<keyword evidence="5" id="KW-0812">Transmembrane</keyword>
<evidence type="ECO:0000256" key="7">
    <source>
        <dbReference type="ARBA" id="ARBA00022989"/>
    </source>
</evidence>
<dbReference type="AlphaFoldDB" id="A0AAD7NQ56"/>
<keyword evidence="13" id="KW-1185">Reference proteome</keyword>
<name>A0AAD7NQ56_9AGAR</name>
<dbReference type="GO" id="GO:0020037">
    <property type="term" value="F:heme binding"/>
    <property type="evidence" value="ECO:0007669"/>
    <property type="project" value="InterPro"/>
</dbReference>
<evidence type="ECO:0000256" key="4">
    <source>
        <dbReference type="ARBA" id="ARBA00022617"/>
    </source>
</evidence>
<dbReference type="PANTHER" id="PTHR46300:SF2">
    <property type="entry name" value="CYTOCHROME P450 MONOOXYGENASE ALNH-RELATED"/>
    <property type="match status" value="1"/>
</dbReference>
<dbReference type="PANTHER" id="PTHR46300">
    <property type="entry name" value="P450, PUTATIVE (EUROFUNG)-RELATED-RELATED"/>
    <property type="match status" value="1"/>
</dbReference>
<keyword evidence="4" id="KW-0349">Heme</keyword>
<evidence type="ECO:0000256" key="3">
    <source>
        <dbReference type="ARBA" id="ARBA00010617"/>
    </source>
</evidence>
<keyword evidence="7" id="KW-1133">Transmembrane helix</keyword>
<comment type="cofactor">
    <cofactor evidence="1">
        <name>heme</name>
        <dbReference type="ChEBI" id="CHEBI:30413"/>
    </cofactor>
</comment>
<organism evidence="12 13">
    <name type="scientific">Mycena maculata</name>
    <dbReference type="NCBI Taxonomy" id="230809"/>
    <lineage>
        <taxon>Eukaryota</taxon>
        <taxon>Fungi</taxon>
        <taxon>Dikarya</taxon>
        <taxon>Basidiomycota</taxon>
        <taxon>Agaricomycotina</taxon>
        <taxon>Agaricomycetes</taxon>
        <taxon>Agaricomycetidae</taxon>
        <taxon>Agaricales</taxon>
        <taxon>Marasmiineae</taxon>
        <taxon>Mycenaceae</taxon>
        <taxon>Mycena</taxon>
    </lineage>
</organism>
<keyword evidence="10" id="KW-0503">Monooxygenase</keyword>
<keyword evidence="6" id="KW-0479">Metal-binding</keyword>
<evidence type="ECO:0000256" key="5">
    <source>
        <dbReference type="ARBA" id="ARBA00022692"/>
    </source>
</evidence>
<dbReference type="SUPFAM" id="SSF48264">
    <property type="entry name" value="Cytochrome P450"/>
    <property type="match status" value="1"/>
</dbReference>
<comment type="subcellular location">
    <subcellularLocation>
        <location evidence="2">Membrane</location>
        <topology evidence="2">Single-pass membrane protein</topology>
    </subcellularLocation>
</comment>
<dbReference type="GO" id="GO:0004497">
    <property type="term" value="F:monooxygenase activity"/>
    <property type="evidence" value="ECO:0007669"/>
    <property type="project" value="UniProtKB-KW"/>
</dbReference>
<proteinExistence type="inferred from homology"/>
<reference evidence="12" key="1">
    <citation type="submission" date="2023-03" db="EMBL/GenBank/DDBJ databases">
        <title>Massive genome expansion in bonnet fungi (Mycena s.s.) driven by repeated elements and novel gene families across ecological guilds.</title>
        <authorList>
            <consortium name="Lawrence Berkeley National Laboratory"/>
            <person name="Harder C.B."/>
            <person name="Miyauchi S."/>
            <person name="Viragh M."/>
            <person name="Kuo A."/>
            <person name="Thoen E."/>
            <person name="Andreopoulos B."/>
            <person name="Lu D."/>
            <person name="Skrede I."/>
            <person name="Drula E."/>
            <person name="Henrissat B."/>
            <person name="Morin E."/>
            <person name="Kohler A."/>
            <person name="Barry K."/>
            <person name="LaButti K."/>
            <person name="Morin E."/>
            <person name="Salamov A."/>
            <person name="Lipzen A."/>
            <person name="Mereny Z."/>
            <person name="Hegedus B."/>
            <person name="Baldrian P."/>
            <person name="Stursova M."/>
            <person name="Weitz H."/>
            <person name="Taylor A."/>
            <person name="Grigoriev I.V."/>
            <person name="Nagy L.G."/>
            <person name="Martin F."/>
            <person name="Kauserud H."/>
        </authorList>
    </citation>
    <scope>NUCLEOTIDE SEQUENCE</scope>
    <source>
        <strain evidence="12">CBHHK188m</strain>
    </source>
</reference>
<evidence type="ECO:0000256" key="2">
    <source>
        <dbReference type="ARBA" id="ARBA00004167"/>
    </source>
</evidence>
<evidence type="ECO:0000313" key="12">
    <source>
        <dbReference type="EMBL" id="KAJ7770861.1"/>
    </source>
</evidence>
<dbReference type="EMBL" id="JARJLG010000023">
    <property type="protein sequence ID" value="KAJ7770861.1"/>
    <property type="molecule type" value="Genomic_DNA"/>
</dbReference>
<protein>
    <submittedName>
        <fullName evidence="12">Uncharacterized protein</fullName>
    </submittedName>
</protein>
<gene>
    <name evidence="12" type="ORF">DFH07DRAFT_768601</name>
</gene>
<dbReference type="Proteomes" id="UP001215280">
    <property type="component" value="Unassembled WGS sequence"/>
</dbReference>
<dbReference type="GO" id="GO:0016705">
    <property type="term" value="F:oxidoreductase activity, acting on paired donors, with incorporation or reduction of molecular oxygen"/>
    <property type="evidence" value="ECO:0007669"/>
    <property type="project" value="InterPro"/>
</dbReference>
<comment type="caution">
    <text evidence="12">The sequence shown here is derived from an EMBL/GenBank/DDBJ whole genome shotgun (WGS) entry which is preliminary data.</text>
</comment>
<evidence type="ECO:0000256" key="6">
    <source>
        <dbReference type="ARBA" id="ARBA00022723"/>
    </source>
</evidence>
<sequence length="249" mass="27854">MFRTHFQAKVIPKYNPTLVDSAHTLLHNLLQTPENLIQTGQAKLPYRNCIVQECLHWNPVGNIVLAHYLTEDYEYQDWCMAKGTTVTANIWSMLHTIHLWSLTILVILLTQSFSTTLTRQPSIPTGTQTDGVNPLPDLAYDFGRRLENSAAPLGSLLIQSLTVCPGRFLATDTVWIVAVSVTAGYNILKLLAASKSGKEVTPEVAYTSGLFSCPKPFGYCLVFEVGDDCRSYQCECYLLLLKFILNYTI</sequence>
<dbReference type="InterPro" id="IPR036396">
    <property type="entry name" value="Cyt_P450_sf"/>
</dbReference>
<evidence type="ECO:0000256" key="1">
    <source>
        <dbReference type="ARBA" id="ARBA00001971"/>
    </source>
</evidence>
<dbReference type="InterPro" id="IPR050364">
    <property type="entry name" value="Cytochrome_P450_fung"/>
</dbReference>
<keyword evidence="11" id="KW-0472">Membrane</keyword>
<dbReference type="InterPro" id="IPR001128">
    <property type="entry name" value="Cyt_P450"/>
</dbReference>
<comment type="similarity">
    <text evidence="3">Belongs to the cytochrome P450 family.</text>
</comment>
<evidence type="ECO:0000256" key="8">
    <source>
        <dbReference type="ARBA" id="ARBA00023002"/>
    </source>
</evidence>
<evidence type="ECO:0000256" key="9">
    <source>
        <dbReference type="ARBA" id="ARBA00023004"/>
    </source>
</evidence>
<dbReference type="GO" id="GO:0005506">
    <property type="term" value="F:iron ion binding"/>
    <property type="evidence" value="ECO:0007669"/>
    <property type="project" value="InterPro"/>
</dbReference>
<keyword evidence="8" id="KW-0560">Oxidoreductase</keyword>
<keyword evidence="9" id="KW-0408">Iron</keyword>
<dbReference type="GO" id="GO:0016020">
    <property type="term" value="C:membrane"/>
    <property type="evidence" value="ECO:0007669"/>
    <property type="project" value="UniProtKB-SubCell"/>
</dbReference>
<dbReference type="Pfam" id="PF00067">
    <property type="entry name" value="p450"/>
    <property type="match status" value="1"/>
</dbReference>
<accession>A0AAD7NQ56</accession>
<evidence type="ECO:0000313" key="13">
    <source>
        <dbReference type="Proteomes" id="UP001215280"/>
    </source>
</evidence>
<evidence type="ECO:0000256" key="10">
    <source>
        <dbReference type="ARBA" id="ARBA00023033"/>
    </source>
</evidence>